<comment type="caution">
    <text evidence="2">The sequence shown here is derived from an EMBL/GenBank/DDBJ whole genome shotgun (WGS) entry which is preliminary data.</text>
</comment>
<dbReference type="Proteomes" id="UP000583752">
    <property type="component" value="Unassembled WGS sequence"/>
</dbReference>
<sequence>MRSVKEILHDSKTIAVVGMSNKPERDSFIVARYLQSHGYRVVPVNPTYAGTEILGEKVYPSLREAAGALGAGGQQIDVVDCFRKSDDIPPVAREAIAIRARVLWMQLGVENQLAADMASCAGLDVIMDRCIKIVHASLT</sequence>
<evidence type="ECO:0000259" key="1">
    <source>
        <dbReference type="SMART" id="SM00881"/>
    </source>
</evidence>
<dbReference type="Gene3D" id="3.40.50.720">
    <property type="entry name" value="NAD(P)-binding Rossmann-like Domain"/>
    <property type="match status" value="1"/>
</dbReference>
<reference evidence="2 3" key="1">
    <citation type="submission" date="2020-04" db="EMBL/GenBank/DDBJ databases">
        <title>Massilia sp. RP-1-19 isolated from soil.</title>
        <authorList>
            <person name="Dahal R.H."/>
        </authorList>
    </citation>
    <scope>NUCLEOTIDE SEQUENCE [LARGE SCALE GENOMIC DNA]</scope>
    <source>
        <strain evidence="2 3">RP-1-19</strain>
    </source>
</reference>
<gene>
    <name evidence="2" type="ORF">HHL21_04925</name>
</gene>
<evidence type="ECO:0000313" key="3">
    <source>
        <dbReference type="Proteomes" id="UP000583752"/>
    </source>
</evidence>
<organism evidence="2 3">
    <name type="scientific">Massilia polaris</name>
    <dbReference type="NCBI Taxonomy" id="2728846"/>
    <lineage>
        <taxon>Bacteria</taxon>
        <taxon>Pseudomonadati</taxon>
        <taxon>Pseudomonadota</taxon>
        <taxon>Betaproteobacteria</taxon>
        <taxon>Burkholderiales</taxon>
        <taxon>Oxalobacteraceae</taxon>
        <taxon>Telluria group</taxon>
        <taxon>Massilia</taxon>
    </lineage>
</organism>
<protein>
    <submittedName>
        <fullName evidence="2">CoA-binding protein</fullName>
    </submittedName>
</protein>
<accession>A0A848HKJ0</accession>
<dbReference type="InterPro" id="IPR036291">
    <property type="entry name" value="NAD(P)-bd_dom_sf"/>
</dbReference>
<dbReference type="Pfam" id="PF13380">
    <property type="entry name" value="CoA_binding_2"/>
    <property type="match status" value="1"/>
</dbReference>
<feature type="domain" description="CoA-binding" evidence="1">
    <location>
        <begin position="8"/>
        <end position="109"/>
    </location>
</feature>
<keyword evidence="3" id="KW-1185">Reference proteome</keyword>
<dbReference type="EMBL" id="JABBGG010000002">
    <property type="protein sequence ID" value="NML60441.1"/>
    <property type="molecule type" value="Genomic_DNA"/>
</dbReference>
<proteinExistence type="predicted"/>
<dbReference type="InterPro" id="IPR003781">
    <property type="entry name" value="CoA-bd"/>
</dbReference>
<evidence type="ECO:0000313" key="2">
    <source>
        <dbReference type="EMBL" id="NML60441.1"/>
    </source>
</evidence>
<dbReference type="AlphaFoldDB" id="A0A848HKJ0"/>
<dbReference type="SMART" id="SM00881">
    <property type="entry name" value="CoA_binding"/>
    <property type="match status" value="1"/>
</dbReference>
<dbReference type="SUPFAM" id="SSF51735">
    <property type="entry name" value="NAD(P)-binding Rossmann-fold domains"/>
    <property type="match status" value="1"/>
</dbReference>
<dbReference type="PANTHER" id="PTHR33303:SF2">
    <property type="entry name" value="COA-BINDING DOMAIN-CONTAINING PROTEIN"/>
    <property type="match status" value="1"/>
</dbReference>
<dbReference type="PANTHER" id="PTHR33303">
    <property type="entry name" value="CYTOPLASMIC PROTEIN-RELATED"/>
    <property type="match status" value="1"/>
</dbReference>
<name>A0A848HKJ0_9BURK</name>